<dbReference type="Proteomes" id="UP000694544">
    <property type="component" value="Unplaced"/>
</dbReference>
<sequence>MLASSSTLLSMSLNVAPHKTLSTLAPSQIDPEATCPACSLDLSHQVSMLVQRYEQLQNMVNNLAASRPSKKAKLQSQDEELLGHVQSAILQVQGDCEKLNITTSNLIEDHRQKQKDIDVLYQGLEKLEKEKANREHLEMEIDVKADKSALAAKVSRIQFDATTEQLNHMMQELVAKMTGQEKDWQKMLDKLLVEMDNKLDRLELDPVKQSLEDRWKSLRQQLKERSPLYQADEAAAMRRQLLAHFHCLSCDRPLETPVTGQVIPMTPVGPCLPGHRSVRPYTVFELEQIRQQSRNLKLGSSSFPRGDLGQVERSVGRLRTMHSKMLLDIEKVQIHFGGSVKASSQMIRELLQAQCLSSPCYKRLPDMADYSYSSAPRPCGGSHTLTYPYRRIRLQHLSQGLYPTEEIQIAMKHDEVDILGLDGHIYKGRMETKLPDLLDKDSECPDGPEALRLLAWVPHGLSGFWRPQSKQPRPHGHRQQSLSSGGQPPSRPQSAQTLAASDSAPSRHQKDRPISTEGRLSQPNPAHLPGETANLLGLDVHKDVPPGEGLQEPTRGPRSTSAH</sequence>
<dbReference type="GO" id="GO:0030317">
    <property type="term" value="P:flagellated sperm motility"/>
    <property type="evidence" value="ECO:0007669"/>
    <property type="project" value="TreeGrafter"/>
</dbReference>
<evidence type="ECO:0000313" key="5">
    <source>
        <dbReference type="Proteomes" id="UP000694544"/>
    </source>
</evidence>
<name>A0A8C6G282_MOSMO</name>
<feature type="domain" description="DUF4795" evidence="3">
    <location>
        <begin position="75"/>
        <end position="281"/>
    </location>
</feature>
<dbReference type="PANTHER" id="PTHR46766:SF1">
    <property type="entry name" value="GLUTAMINE-RICH PROTEIN 2"/>
    <property type="match status" value="1"/>
</dbReference>
<protein>
    <submittedName>
        <fullName evidence="4">Glutamine rich 2</fullName>
    </submittedName>
</protein>
<reference evidence="4" key="2">
    <citation type="submission" date="2025-09" db="UniProtKB">
        <authorList>
            <consortium name="Ensembl"/>
        </authorList>
    </citation>
    <scope>IDENTIFICATION</scope>
</reference>
<feature type="compositionally biased region" description="Polar residues" evidence="2">
    <location>
        <begin position="497"/>
        <end position="506"/>
    </location>
</feature>
<feature type="coiled-coil region" evidence="1">
    <location>
        <begin position="110"/>
        <end position="147"/>
    </location>
</feature>
<organism evidence="4 5">
    <name type="scientific">Moschus moschiferus</name>
    <name type="common">Siberian musk deer</name>
    <name type="synonym">Moschus sibiricus</name>
    <dbReference type="NCBI Taxonomy" id="68415"/>
    <lineage>
        <taxon>Eukaryota</taxon>
        <taxon>Metazoa</taxon>
        <taxon>Chordata</taxon>
        <taxon>Craniata</taxon>
        <taxon>Vertebrata</taxon>
        <taxon>Euteleostomi</taxon>
        <taxon>Mammalia</taxon>
        <taxon>Eutheria</taxon>
        <taxon>Laurasiatheria</taxon>
        <taxon>Artiodactyla</taxon>
        <taxon>Ruminantia</taxon>
        <taxon>Pecora</taxon>
        <taxon>Moschidae</taxon>
        <taxon>Moschus</taxon>
    </lineage>
</organism>
<dbReference type="GO" id="GO:0030031">
    <property type="term" value="P:cell projection assembly"/>
    <property type="evidence" value="ECO:0007669"/>
    <property type="project" value="TreeGrafter"/>
</dbReference>
<evidence type="ECO:0000256" key="1">
    <source>
        <dbReference type="SAM" id="Coils"/>
    </source>
</evidence>
<gene>
    <name evidence="4" type="primary">QRICH2</name>
</gene>
<evidence type="ECO:0000259" key="3">
    <source>
        <dbReference type="Pfam" id="PF16043"/>
    </source>
</evidence>
<evidence type="ECO:0000313" key="4">
    <source>
        <dbReference type="Ensembl" id="ENSMMSP00000032349.1"/>
    </source>
</evidence>
<evidence type="ECO:0000256" key="2">
    <source>
        <dbReference type="SAM" id="MobiDB-lite"/>
    </source>
</evidence>
<proteinExistence type="predicted"/>
<dbReference type="Ensembl" id="ENSMMST00000035519.1">
    <property type="protein sequence ID" value="ENSMMSP00000032349.1"/>
    <property type="gene ID" value="ENSMMSG00000023902.1"/>
</dbReference>
<dbReference type="Pfam" id="PF16043">
    <property type="entry name" value="DUF4795"/>
    <property type="match status" value="1"/>
</dbReference>
<keyword evidence="5" id="KW-1185">Reference proteome</keyword>
<dbReference type="AlphaFoldDB" id="A0A8C6G282"/>
<dbReference type="GeneTree" id="ENSGT00940000161294"/>
<feature type="compositionally biased region" description="Low complexity" evidence="2">
    <location>
        <begin position="479"/>
        <end position="496"/>
    </location>
</feature>
<dbReference type="InterPro" id="IPR032013">
    <property type="entry name" value="DUF4795"/>
</dbReference>
<feature type="region of interest" description="Disordered" evidence="2">
    <location>
        <begin position="464"/>
        <end position="563"/>
    </location>
</feature>
<accession>A0A8C6G282</accession>
<dbReference type="GO" id="GO:0036126">
    <property type="term" value="C:sperm flagellum"/>
    <property type="evidence" value="ECO:0007669"/>
    <property type="project" value="TreeGrafter"/>
</dbReference>
<dbReference type="PANTHER" id="PTHR46766">
    <property type="entry name" value="GLUTAMINE-RICH PROTEIN 2"/>
    <property type="match status" value="1"/>
</dbReference>
<keyword evidence="1" id="KW-0175">Coiled coil</keyword>
<reference evidence="4" key="1">
    <citation type="submission" date="2025-08" db="UniProtKB">
        <authorList>
            <consortium name="Ensembl"/>
        </authorList>
    </citation>
    <scope>IDENTIFICATION</scope>
</reference>